<evidence type="ECO:0000313" key="2">
    <source>
        <dbReference type="Proteomes" id="UP000070326"/>
    </source>
</evidence>
<dbReference type="Proteomes" id="UP000070326">
    <property type="component" value="Unassembled WGS sequence"/>
</dbReference>
<proteinExistence type="predicted"/>
<comment type="caution">
    <text evidence="1">The sequence shown here is derived from an EMBL/GenBank/DDBJ whole genome shotgun (WGS) entry which is preliminary data.</text>
</comment>
<dbReference type="PATRIC" id="fig|1261.5.peg.429"/>
<sequence>MNKYIIGIIFKIKNDYNKYRKNLEMLFKIKIGKIWLLLFKF</sequence>
<dbReference type="STRING" id="1261.HMPREF3195_00423"/>
<dbReference type="EMBL" id="LSQZ01000014">
    <property type="protein sequence ID" value="KXI14092.1"/>
    <property type="molecule type" value="Genomic_DNA"/>
</dbReference>
<gene>
    <name evidence="1" type="ORF">HMPREF3195_00423</name>
</gene>
<name>A0A135YXH3_9FIRM</name>
<dbReference type="AlphaFoldDB" id="A0A135YXH3"/>
<accession>A0A135YXH3</accession>
<reference evidence="1 2" key="1">
    <citation type="submission" date="2016-02" db="EMBL/GenBank/DDBJ databases">
        <authorList>
            <person name="Wen L."/>
            <person name="He K."/>
            <person name="Yang H."/>
        </authorList>
    </citation>
    <scope>NUCLEOTIDE SEQUENCE [LARGE SCALE GENOMIC DNA]</scope>
    <source>
        <strain evidence="1 2">MJR8628A</strain>
    </source>
</reference>
<evidence type="ECO:0000313" key="1">
    <source>
        <dbReference type="EMBL" id="KXI14092.1"/>
    </source>
</evidence>
<protein>
    <submittedName>
        <fullName evidence="1">Uncharacterized protein</fullName>
    </submittedName>
</protein>
<organism evidence="1 2">
    <name type="scientific">Peptostreptococcus anaerobius</name>
    <dbReference type="NCBI Taxonomy" id="1261"/>
    <lineage>
        <taxon>Bacteria</taxon>
        <taxon>Bacillati</taxon>
        <taxon>Bacillota</taxon>
        <taxon>Clostridia</taxon>
        <taxon>Peptostreptococcales</taxon>
        <taxon>Peptostreptococcaceae</taxon>
        <taxon>Peptostreptococcus</taxon>
    </lineage>
</organism>